<comment type="caution">
    <text evidence="7">The sequence shown here is derived from an EMBL/GenBank/DDBJ whole genome shotgun (WGS) entry which is preliminary data.</text>
</comment>
<protein>
    <recommendedName>
        <fullName evidence="6">Ion transport domain-containing protein</fullName>
    </recommendedName>
</protein>
<feature type="transmembrane region" description="Helical" evidence="5">
    <location>
        <begin position="153"/>
        <end position="170"/>
    </location>
</feature>
<dbReference type="Gene3D" id="1.10.287.70">
    <property type="match status" value="1"/>
</dbReference>
<dbReference type="GO" id="GO:0016020">
    <property type="term" value="C:membrane"/>
    <property type="evidence" value="ECO:0007669"/>
    <property type="project" value="UniProtKB-SubCell"/>
</dbReference>
<organism evidence="7 8">
    <name type="scientific">Phytophthora oleae</name>
    <dbReference type="NCBI Taxonomy" id="2107226"/>
    <lineage>
        <taxon>Eukaryota</taxon>
        <taxon>Sar</taxon>
        <taxon>Stramenopiles</taxon>
        <taxon>Oomycota</taxon>
        <taxon>Peronosporomycetes</taxon>
        <taxon>Peronosporales</taxon>
        <taxon>Peronosporaceae</taxon>
        <taxon>Phytophthora</taxon>
    </lineage>
</organism>
<evidence type="ECO:0000256" key="4">
    <source>
        <dbReference type="ARBA" id="ARBA00023136"/>
    </source>
</evidence>
<dbReference type="AlphaFoldDB" id="A0ABD3FAR0"/>
<reference evidence="7 8" key="1">
    <citation type="submission" date="2024-09" db="EMBL/GenBank/DDBJ databases">
        <title>Genome sequencing and assembly of Phytophthora oleae, isolate VK10A, causative agent of rot of olive drupes.</title>
        <authorList>
            <person name="Conti Taguali S."/>
            <person name="Riolo M."/>
            <person name="La Spada F."/>
            <person name="Cacciola S.O."/>
            <person name="Dionisio G."/>
        </authorList>
    </citation>
    <scope>NUCLEOTIDE SEQUENCE [LARGE SCALE GENOMIC DNA]</scope>
    <source>
        <strain evidence="7 8">VK10A</strain>
    </source>
</reference>
<name>A0ABD3FAR0_9STRA</name>
<dbReference type="EMBL" id="JBIMZQ010000029">
    <property type="protein sequence ID" value="KAL3663052.1"/>
    <property type="molecule type" value="Genomic_DNA"/>
</dbReference>
<dbReference type="InterPro" id="IPR050866">
    <property type="entry name" value="CNG_cation_channel"/>
</dbReference>
<dbReference type="InterPro" id="IPR005821">
    <property type="entry name" value="Ion_trans_dom"/>
</dbReference>
<dbReference type="PANTHER" id="PTHR45638">
    <property type="entry name" value="CYCLIC NUCLEOTIDE-GATED CATION CHANNEL SUBUNIT A"/>
    <property type="match status" value="1"/>
</dbReference>
<feature type="transmembrane region" description="Helical" evidence="5">
    <location>
        <begin position="279"/>
        <end position="302"/>
    </location>
</feature>
<evidence type="ECO:0000313" key="7">
    <source>
        <dbReference type="EMBL" id="KAL3663052.1"/>
    </source>
</evidence>
<evidence type="ECO:0000256" key="2">
    <source>
        <dbReference type="ARBA" id="ARBA00022692"/>
    </source>
</evidence>
<sequence length="364" mass="41499">MEKPAHVALRMLKSSDVSSGSKGSEKHSWKILSFSRGRSVGRVHNNFSLHTRLAHVLADDRQDAVDPNATMVKVWEQVLLLCVLHESFMLPYVLAFQPEAMEKVSVLFILVVVCEAVFAVDLYVQAHTGYYSDGNLIRDKRRTIDKYVRSRRFVSDIVALLPGQILVAWYPHLVAKLLFLKFLRWARLLHLISTLDEFYATHFVVLKLLKVLASTVYLAHVLACVRYSFGEDDSGANSWLPGKQSPSLTRHYLMSLFWSVGVMTGFYEGQLPRHGAEFMFMILVALCGFSMFTTLCATIFVISKCESDNAEAMWARINQLVHVLSFHRVPEKQQTQAIEYLQSFYTDAESTDRQTAQLLSIHRE</sequence>
<keyword evidence="8" id="KW-1185">Reference proteome</keyword>
<keyword evidence="4 5" id="KW-0472">Membrane</keyword>
<proteinExistence type="predicted"/>
<keyword evidence="2 5" id="KW-0812">Transmembrane</keyword>
<dbReference type="PANTHER" id="PTHR45638:SF11">
    <property type="entry name" value="CYCLIC NUCLEOTIDE-GATED CATION CHANNEL SUBUNIT A"/>
    <property type="match status" value="1"/>
</dbReference>
<feature type="transmembrane region" description="Helical" evidence="5">
    <location>
        <begin position="249"/>
        <end position="267"/>
    </location>
</feature>
<evidence type="ECO:0000256" key="1">
    <source>
        <dbReference type="ARBA" id="ARBA00004141"/>
    </source>
</evidence>
<dbReference type="SUPFAM" id="SSF81324">
    <property type="entry name" value="Voltage-gated potassium channels"/>
    <property type="match status" value="1"/>
</dbReference>
<feature type="domain" description="Ion transport" evidence="6">
    <location>
        <begin position="73"/>
        <end position="300"/>
    </location>
</feature>
<accession>A0ABD3FAR0</accession>
<evidence type="ECO:0000259" key="6">
    <source>
        <dbReference type="Pfam" id="PF00520"/>
    </source>
</evidence>
<dbReference type="Pfam" id="PF00520">
    <property type="entry name" value="Ion_trans"/>
    <property type="match status" value="1"/>
</dbReference>
<evidence type="ECO:0000256" key="5">
    <source>
        <dbReference type="SAM" id="Phobius"/>
    </source>
</evidence>
<feature type="transmembrane region" description="Helical" evidence="5">
    <location>
        <begin position="107"/>
        <end position="132"/>
    </location>
</feature>
<keyword evidence="3 5" id="KW-1133">Transmembrane helix</keyword>
<comment type="subcellular location">
    <subcellularLocation>
        <location evidence="1">Membrane</location>
        <topology evidence="1">Multi-pass membrane protein</topology>
    </subcellularLocation>
</comment>
<gene>
    <name evidence="7" type="ORF">V7S43_011993</name>
</gene>
<dbReference type="Proteomes" id="UP001632037">
    <property type="component" value="Unassembled WGS sequence"/>
</dbReference>
<evidence type="ECO:0000256" key="3">
    <source>
        <dbReference type="ARBA" id="ARBA00022989"/>
    </source>
</evidence>
<evidence type="ECO:0000313" key="8">
    <source>
        <dbReference type="Proteomes" id="UP001632037"/>
    </source>
</evidence>